<reference evidence="2" key="1">
    <citation type="submission" date="2019-03" db="EMBL/GenBank/DDBJ databases">
        <title>Long read genome sequence of the mycoparasitic Pythium oligandrum ATCC 38472 isolated from sugarbeet rhizosphere.</title>
        <authorList>
            <person name="Gaulin E."/>
        </authorList>
    </citation>
    <scope>NUCLEOTIDE SEQUENCE</scope>
    <source>
        <strain evidence="2">ATCC 38472_TT</strain>
    </source>
</reference>
<dbReference type="GO" id="GO:0000149">
    <property type="term" value="F:SNARE binding"/>
    <property type="evidence" value="ECO:0007669"/>
    <property type="project" value="TreeGrafter"/>
</dbReference>
<feature type="region of interest" description="Disordered" evidence="1">
    <location>
        <begin position="1495"/>
        <end position="1516"/>
    </location>
</feature>
<dbReference type="GO" id="GO:0006890">
    <property type="term" value="P:retrograde vesicle-mediated transport, Golgi to endoplasmic reticulum"/>
    <property type="evidence" value="ECO:0007669"/>
    <property type="project" value="TreeGrafter"/>
</dbReference>
<organism evidence="2 3">
    <name type="scientific">Pythium oligandrum</name>
    <name type="common">Mycoparasitic fungus</name>
    <dbReference type="NCBI Taxonomy" id="41045"/>
    <lineage>
        <taxon>Eukaryota</taxon>
        <taxon>Sar</taxon>
        <taxon>Stramenopiles</taxon>
        <taxon>Oomycota</taxon>
        <taxon>Peronosporomycetes</taxon>
        <taxon>Pythiales</taxon>
        <taxon>Pythiaceae</taxon>
        <taxon>Pythium</taxon>
    </lineage>
</organism>
<gene>
    <name evidence="2" type="ORF">Poli38472_001757</name>
</gene>
<dbReference type="GO" id="GO:0070939">
    <property type="term" value="C:Dsl1/NZR complex"/>
    <property type="evidence" value="ECO:0007669"/>
    <property type="project" value="TreeGrafter"/>
</dbReference>
<dbReference type="Proteomes" id="UP000794436">
    <property type="component" value="Unassembled WGS sequence"/>
</dbReference>
<protein>
    <submittedName>
        <fullName evidence="2">Uncharacterized protein</fullName>
    </submittedName>
</protein>
<comment type="caution">
    <text evidence="2">The sequence shown here is derived from an EMBL/GenBank/DDBJ whole genome shotgun (WGS) entry which is preliminary data.</text>
</comment>
<keyword evidence="3" id="KW-1185">Reference proteome</keyword>
<sequence>MPPASAFWSAREVANGVVDGTDAQYVLVPFQNRRLAVITWPASRPDRAQVGVLDVSTSGAYTNADGFKALVSGEREESEESEEVAQEKLSELAAWCGVWSPDGRLLVICGHTLRDDAVDTAVWVYTQSRWMDGEQIHETTSSSPLLLRVDPSESLRKDAQWRKTKGKNGVCATIETAFFHNEAASRCFLLARDGWFVSMEVQTAELLLLARSHSGSEDVPAKAIAKLIQFKSVTSVTNWHAGITAATFHRESATLVITGGIKNPSEELRSQCASSLTVWKVTPADPFFELLDFTMVLGGPLPFDNADSSADGEVGEDGSLKDAESVKKAGKSFFGPLKFIVGEDETVLPGRVRHVDVSSDGLYLSLVDGRGRYMIRQIDVCANVTAWEYYASTSEGSVDEHVTQVLWLSPKVLAFVTSQRHVMYGHLKVVDESPDVLEGEEEEEENSPLSSVTVLIDTLEVQRDNVTISADKGQITSAISTVFLKTADDMIEELKANTSFRVFELTVPVTKSNEWVITESTSVSIGVFMCKLVSTKQFERALAFSATYSHQDDWEPIDLDDIHRQVWLQYRKQMEVDNTNGVAILRSDEDAAEAFEKALAHLNAVESDTEWIINECLHVVTETSLLETKEIVATGLRAVMNKREASGEGSQLFQEAQTQLSRFIYRLDTLKEIIVAEMDEDERLAYADEQCYDGVVYLNFREASIVDTATQFAQEGRIEALSVLFYRHGYNLLPHRQRIVESLPVSASPLAYAHFLPAIGPLSEEGAQRFHTLLSSQTPEGGIMEVVEVPLLPENHSHDLTPEELVVFESSISQSPLQRRDEYALWFTHRMVEMDSLYGQLHNAFLLGQCAAIGLRLHQDGAAIVESTPFEEFLLHSERLFKCAHVLQLSSCCLVSLEDWSLLSLHDQVMTVMEDFSDPELSLYRLRVAFLEQRRHAYALDEVMSWLTQVVMAKHRSLLSLVFCAQVIHESNPSNPDYTRWIQNDARLLRTALDIVFASKTADLLSQDEAEKTQSHQVFVEQLWRIFQSLPERKDDDPPELAQLQVEIDGMEDLLLAMDTVAKYGVVISPAEVRDRVQAEDPATESIYAGELVEVMCRVGLTASTSTETMAQGEEEPMPTWMLVWRDAMKLKTHVFGERVSQETILGILLRHLLRDTEHHGAARELITKWIAIRTDAISLIMDILLDAVRHAVDDGSEASEEAKQAVVGIAQEMLLLPVLDSSPELEQLKANYEEVLTKEASQTIAHTLLELLSYGAVKISVEKLRMLQTNEERLDVIMQIYSSNPSHYKMSPKARRWLETTVQRTVNDEVLDGVLFLAELLQVSHERPKIMMKAAYAALYSLDYDVAHRLVTQIVVEFRPETVSTEDQTQDSLTLLLSLVLDIISASSFHSWEKKIQLGRSVFACDGVLTHSMFDLLLERLQKLEAVSALAGELGLSERDVEDRREQDDGSKCSVEEALLKELEIVMELLHEEKQDRRFLLRLLQKGFQVVQQLSAQSRMPPTSPTSRRRPSSSDLLEQEQWIERASRHMVSLAFEEAHRLLLGSEQDQTDNSDWVELMEYGFGYLLYVGKPQVISSVWHEDIRPMCSTGSSASDTEQTQKLERFVERFRQFFFFLAASDAHSNSTTSEQDTRTRVSNLMSLQSSFSTAQSIVHKHQHEPESDFDDEADGSSKRSASEVFETYSKLARECQDMMHSHKKSQEVEAISTFFNVELDLERFASDEAYRFDMVQQMSTKKEHFHIATQFAAKYGMDEYQCLLAYIRHAFLPWGTTVSALPPAVRQEQLEQAFRSDQHDFLEQALQHPVAFGEFLLHPENGVYDSLPGTDHIGILLVLRMVLECSKRAAQIPPSTAPLFPLSDASSHRVTLLFMCLKRLKEISITNEYPDFKAVCGARTVGELLHPPTNLVDARAVAIHSITPFLNGKTIKMATKILQKVHHLSASTLVLIYLDELLGRIWEEQAEKTTSYADLAVYAYESCVPFLSVLSNDHFQLFHQRFIARTPAAASPESIALLREELYGHQVRGLDVFGQFLSTEKRMELMSDHLGLFQTRVSSLKTTNPADEDIARREEELGAMEEELLEAVFWHLVDMIRSNAFFTTSMTDSWLAQWINMMQEWFHVPSALKVQQEDRVLNGFVNLCERVTSLEMATLLVEVALSLTTPREVVARAVEDIYRKGVSDVIQQALAEHGEEMGDVVAEWASDVVPTKTRAPHPCVDQLASYLSELNQQKASQFSSQEAETKRVVFHRVVSQLERFSSPTLRELLQARREKPTAGDDSTVQGIVVSQWKEVIAQYEQQENWITSAVLSHVLWEQNVSSISSDSRSDREWYFGLRVKAISTWLSHHEHADAWTSILSTPSEQLYTSFQSSTFEQLLKMVEEHEQASRVRVASQLTGAIAVMVRHYEEIQQGPHASDSHAAWKKAREDASLRRMQEGFQVTVGSTEDPHDEQLGEPSTMWPVLLERGVWDDRLLGWYTSVAYDKINDLQSISAFVQRRGDANPALAILLLLACPFHELRQQHEVQILAGSRHLLTTGGISAHSKHLLLELLLLRIDLGVLLQQIEGLDSHLLAFYDVLSPGCQSSRRTELKTWTSTVEYFVCRLTLLQEYALASRVVCALWRVHTMLWNVENARLMLGNFLRTLTKHSKAASLPDPSVRTLQAALEQARQAAFHQYQRELA</sequence>
<dbReference type="PANTHER" id="PTHR15922:SF2">
    <property type="entry name" value="NBAS SUBUNIT OF NRZ TETHERING COMPLEX"/>
    <property type="match status" value="1"/>
</dbReference>
<dbReference type="EMBL" id="SPLM01000001">
    <property type="protein sequence ID" value="TMW69601.1"/>
    <property type="molecule type" value="Genomic_DNA"/>
</dbReference>
<feature type="region of interest" description="Disordered" evidence="1">
    <location>
        <begin position="1651"/>
        <end position="1673"/>
    </location>
</feature>
<proteinExistence type="predicted"/>
<evidence type="ECO:0000313" key="3">
    <source>
        <dbReference type="Proteomes" id="UP000794436"/>
    </source>
</evidence>
<dbReference type="OrthoDB" id="27490at2759"/>
<dbReference type="PANTHER" id="PTHR15922">
    <property type="entry name" value="NEUROBLASTOMA-AMPLIFIED SEQUENCE"/>
    <property type="match status" value="1"/>
</dbReference>
<name>A0A8K1FNN9_PYTOL</name>
<evidence type="ECO:0000313" key="2">
    <source>
        <dbReference type="EMBL" id="TMW69601.1"/>
    </source>
</evidence>
<accession>A0A8K1FNN9</accession>
<evidence type="ECO:0000256" key="1">
    <source>
        <dbReference type="SAM" id="MobiDB-lite"/>
    </source>
</evidence>